<feature type="domain" description="Phage capsid-like C-terminal" evidence="2">
    <location>
        <begin position="108"/>
        <end position="390"/>
    </location>
</feature>
<evidence type="ECO:0000259" key="2">
    <source>
        <dbReference type="Pfam" id="PF05065"/>
    </source>
</evidence>
<dbReference type="NCBIfam" id="TIGR01554">
    <property type="entry name" value="major_cap_HK97"/>
    <property type="match status" value="1"/>
</dbReference>
<dbReference type="InterPro" id="IPR024455">
    <property type="entry name" value="Phage_capsid"/>
</dbReference>
<dbReference type="EMBL" id="VDFV01000004">
    <property type="protein sequence ID" value="TNC73409.1"/>
    <property type="molecule type" value="Genomic_DNA"/>
</dbReference>
<dbReference type="Pfam" id="PF05065">
    <property type="entry name" value="Phage_capsid"/>
    <property type="match status" value="1"/>
</dbReference>
<dbReference type="InterPro" id="IPR054612">
    <property type="entry name" value="Phage_capsid-like_C"/>
</dbReference>
<name>A0A5C4NLX2_9RHOB</name>
<dbReference type="Gene3D" id="3.30.2320.10">
    <property type="entry name" value="hypothetical protein PF0899 domain"/>
    <property type="match status" value="1"/>
</dbReference>
<dbReference type="SUPFAM" id="SSF56563">
    <property type="entry name" value="Major capsid protein gp5"/>
    <property type="match status" value="1"/>
</dbReference>
<dbReference type="Proteomes" id="UP000305709">
    <property type="component" value="Unassembled WGS sequence"/>
</dbReference>
<evidence type="ECO:0000256" key="1">
    <source>
        <dbReference type="ARBA" id="ARBA00004328"/>
    </source>
</evidence>
<protein>
    <submittedName>
        <fullName evidence="3">Phage major capsid protein</fullName>
    </submittedName>
</protein>
<accession>A0A5C4NLX2</accession>
<reference evidence="3 4" key="1">
    <citation type="submission" date="2019-06" db="EMBL/GenBank/DDBJ databases">
        <authorList>
            <person name="Jiang L."/>
        </authorList>
    </citation>
    <scope>NUCLEOTIDE SEQUENCE [LARGE SCALE GENOMIC DNA]</scope>
    <source>
        <strain evidence="3 4">YIM 48858</strain>
    </source>
</reference>
<comment type="subcellular location">
    <subcellularLocation>
        <location evidence="1">Virion</location>
    </subcellularLocation>
</comment>
<gene>
    <name evidence="3" type="ORF">FHG71_06090</name>
</gene>
<dbReference type="RefSeq" id="WP_139080732.1">
    <property type="nucleotide sequence ID" value="NZ_VDFV01000004.1"/>
</dbReference>
<organism evidence="3 4">
    <name type="scientific">Rubellimicrobium roseum</name>
    <dbReference type="NCBI Taxonomy" id="687525"/>
    <lineage>
        <taxon>Bacteria</taxon>
        <taxon>Pseudomonadati</taxon>
        <taxon>Pseudomonadota</taxon>
        <taxon>Alphaproteobacteria</taxon>
        <taxon>Rhodobacterales</taxon>
        <taxon>Roseobacteraceae</taxon>
        <taxon>Rubellimicrobium</taxon>
    </lineage>
</organism>
<proteinExistence type="predicted"/>
<dbReference type="AlphaFoldDB" id="A0A5C4NLX2"/>
<dbReference type="Gene3D" id="3.30.2400.10">
    <property type="entry name" value="Major capsid protein gp5"/>
    <property type="match status" value="1"/>
</dbReference>
<comment type="caution">
    <text evidence="3">The sequence shown here is derived from an EMBL/GenBank/DDBJ whole genome shotgun (WGS) entry which is preliminary data.</text>
</comment>
<evidence type="ECO:0000313" key="3">
    <source>
        <dbReference type="EMBL" id="TNC73409.1"/>
    </source>
</evidence>
<sequence length="393" mass="41739">MTAPETLSRAGEDLSPSPEVKAATSAFLHEFNAFATEVSTKLQAQEDRMTKLSAKMTHAAHRPMLAAEAFEAPHQKAFDAYLRSGDDVALRGLALEGKALSTAVAVDGGVLISPQAAESIRQILVSTASLRSIASVVAVENASLDILIDRGELGAGWATETAGATETATGVLEKINIPLHELAAQPKASQRLLDDAAFDVEAWLAGRIAERFARAESAAFVTGNGVDKPRGILSYATVPNGTWTWGNIGYVPTGAAGALTTIDPIVDLVYALGAQYRPRACFVMNSRTTGVLRKLKDADGRFLWSDGLTAGEPARLMGYRVLICEDMPDIAGNAMAIAFGDFTAGYTIAERPDLRVLRDPYSAKPHVLFYATKRVGGGVIDFAAIKLLRFAAS</sequence>
<dbReference type="OrthoDB" id="9786516at2"/>
<evidence type="ECO:0000313" key="4">
    <source>
        <dbReference type="Proteomes" id="UP000305709"/>
    </source>
</evidence>
<keyword evidence="4" id="KW-1185">Reference proteome</keyword>